<gene>
    <name evidence="5" type="ORF">FHG85_02755</name>
</gene>
<dbReference type="Pfam" id="PF01532">
    <property type="entry name" value="Glyco_hydro_47"/>
    <property type="match status" value="1"/>
</dbReference>
<dbReference type="AlphaFoldDB" id="A0A7D4CQ62"/>
<name>A0A7D4CQ62_9BACT</name>
<dbReference type="Proteomes" id="UP000500961">
    <property type="component" value="Chromosome"/>
</dbReference>
<dbReference type="Gene3D" id="1.50.10.10">
    <property type="match status" value="1"/>
</dbReference>
<keyword evidence="4" id="KW-0325">Glycoprotein</keyword>
<dbReference type="RefSeq" id="WP_173072779.1">
    <property type="nucleotide sequence ID" value="NZ_CP041345.1"/>
</dbReference>
<dbReference type="KEGG" id="ttz:FHG85_02755"/>
<dbReference type="GO" id="GO:1904380">
    <property type="term" value="P:endoplasmic reticulum mannose trimming"/>
    <property type="evidence" value="ECO:0007669"/>
    <property type="project" value="InterPro"/>
</dbReference>
<dbReference type="GO" id="GO:0005975">
    <property type="term" value="P:carbohydrate metabolic process"/>
    <property type="evidence" value="ECO:0007669"/>
    <property type="project" value="InterPro"/>
</dbReference>
<protein>
    <submittedName>
        <fullName evidence="5">Glycoside hydrolase family 47 protein</fullName>
    </submittedName>
</protein>
<accession>A0A7D4CQ62</accession>
<sequence length="480" mass="55530">MAKSFSILIFIYLVVPGISKNTIGKPTDWIEKDSTCFAPDEVKLEMERCWSAYKSYAWGFDVLHPLSKKGSNWYGKSIGISPIDAYSTLAVMGFEKEAKEVEDYALTLSWDQDIYVQVFEVNIRVLGGLLAIYENTRNEEILKKAIDLGNRLLRAFNSPTGIPYHSVNLKTGKTSGPQGEGKGNIVNTAQAASYLFEFGILSYYSQDPRYYQAAFRATKAIFERYSEIGLPGDFIDVESGKWVNNWSYLQAGVDSYFEYLLKSYLLFHDKQVKNMWEFSLKKIKLYYTDEYQGKLFYACVNMHTGEIVKRSISLYDAFFPAALALYGDIELAEKSMETWDWLWDKFGLLPTRYMYSNDSIEYSNSELNPEIVESAYYLYSITGKPKYKKMICKYWSDMVSCCRNSVAFNAVEDVRTKKPKDLLETYFYAETLKYFYLSSLSKDQFNFEDYIFNTEAHFFKKSNFDSEKAKLYLGIQQTGQ</sequence>
<dbReference type="GO" id="GO:0005509">
    <property type="term" value="F:calcium ion binding"/>
    <property type="evidence" value="ECO:0007669"/>
    <property type="project" value="InterPro"/>
</dbReference>
<dbReference type="InterPro" id="IPR044674">
    <property type="entry name" value="EDEM1/2/3"/>
</dbReference>
<keyword evidence="5" id="KW-0378">Hydrolase</keyword>
<evidence type="ECO:0000313" key="6">
    <source>
        <dbReference type="Proteomes" id="UP000500961"/>
    </source>
</evidence>
<comment type="subcellular location">
    <subcellularLocation>
        <location evidence="1">Endoplasmic reticulum</location>
    </subcellularLocation>
</comment>
<dbReference type="SUPFAM" id="SSF48225">
    <property type="entry name" value="Seven-hairpin glycosidases"/>
    <property type="match status" value="1"/>
</dbReference>
<dbReference type="InterPro" id="IPR012341">
    <property type="entry name" value="6hp_glycosidase-like_sf"/>
</dbReference>
<evidence type="ECO:0000256" key="3">
    <source>
        <dbReference type="ARBA" id="ARBA00022824"/>
    </source>
</evidence>
<keyword evidence="3" id="KW-0256">Endoplasmic reticulum</keyword>
<proteinExistence type="inferred from homology"/>
<dbReference type="PANTHER" id="PTHR45679">
    <property type="entry name" value="ER DEGRADATION-ENHANCING ALPHA-MANNOSIDASE-LIKE PROTEIN 2"/>
    <property type="match status" value="1"/>
</dbReference>
<dbReference type="EMBL" id="CP041345">
    <property type="protein sequence ID" value="QKG79225.1"/>
    <property type="molecule type" value="Genomic_DNA"/>
</dbReference>
<reference evidence="5 6" key="1">
    <citation type="submission" date="2019-07" db="EMBL/GenBank/DDBJ databases">
        <title>Thalassofilum flectens gen. nov., sp. nov., a novel moderate thermophilic anaerobe from a shallow sea hot spring in Kunashir Island (Russia), representing a new family in the order Bacteroidales, and proposal of Thalassofilacea fam. nov.</title>
        <authorList>
            <person name="Kochetkova T.V."/>
            <person name="Podosokorskaya O.A."/>
            <person name="Novikov A."/>
            <person name="Elcheninov A.G."/>
            <person name="Toshchakov S.V."/>
            <person name="Kublanov I.V."/>
        </authorList>
    </citation>
    <scope>NUCLEOTIDE SEQUENCE [LARGE SCALE GENOMIC DNA]</scope>
    <source>
        <strain evidence="5 6">38-H</strain>
    </source>
</reference>
<dbReference type="PRINTS" id="PR00747">
    <property type="entry name" value="GLYHDRLASE47"/>
</dbReference>
<evidence type="ECO:0000256" key="4">
    <source>
        <dbReference type="ARBA" id="ARBA00023180"/>
    </source>
</evidence>
<evidence type="ECO:0000256" key="1">
    <source>
        <dbReference type="ARBA" id="ARBA00004240"/>
    </source>
</evidence>
<evidence type="ECO:0000256" key="2">
    <source>
        <dbReference type="ARBA" id="ARBA00007658"/>
    </source>
</evidence>
<keyword evidence="6" id="KW-1185">Reference proteome</keyword>
<comment type="similarity">
    <text evidence="2">Belongs to the glycosyl hydrolase 47 family.</text>
</comment>
<dbReference type="GO" id="GO:0016020">
    <property type="term" value="C:membrane"/>
    <property type="evidence" value="ECO:0007669"/>
    <property type="project" value="InterPro"/>
</dbReference>
<dbReference type="GO" id="GO:0004571">
    <property type="term" value="F:mannosyl-oligosaccharide 1,2-alpha-mannosidase activity"/>
    <property type="evidence" value="ECO:0007669"/>
    <property type="project" value="InterPro"/>
</dbReference>
<dbReference type="InterPro" id="IPR001382">
    <property type="entry name" value="Glyco_hydro_47"/>
</dbReference>
<dbReference type="InterPro" id="IPR036026">
    <property type="entry name" value="Seven-hairpin_glycosidases"/>
</dbReference>
<evidence type="ECO:0000313" key="5">
    <source>
        <dbReference type="EMBL" id="QKG79225.1"/>
    </source>
</evidence>
<organism evidence="5 6">
    <name type="scientific">Tenuifilum thalassicum</name>
    <dbReference type="NCBI Taxonomy" id="2590900"/>
    <lineage>
        <taxon>Bacteria</taxon>
        <taxon>Pseudomonadati</taxon>
        <taxon>Bacteroidota</taxon>
        <taxon>Bacteroidia</taxon>
        <taxon>Bacteroidales</taxon>
        <taxon>Tenuifilaceae</taxon>
        <taxon>Tenuifilum</taxon>
    </lineage>
</organism>